<keyword evidence="5" id="KW-0378">Hydrolase</keyword>
<evidence type="ECO:0000313" key="8">
    <source>
        <dbReference type="EMBL" id="KAK8856364.1"/>
    </source>
</evidence>
<dbReference type="EC" id="3.4.19.12" evidence="2"/>
<sequence>MKFPPSAKGALTLALGQTKDHTVQAAMRSRQLKTTQSILFVAPPEVHLSIVDVCKKRKWQTIDSADIVYWLLEQTCITNEQVQGLFFAQGQDYCRHINAAHVNKGFLKKASQRAAYTKVLEQPERQTLEEMYGPRPPAGAKAATSSGEETANMSSQKLKDISTLLTAKCKSVNTNGGLDVLGEVEQEREVEFQVEEVRDVRKPVKHEALKFPGLQKEFRQFVESGKLGLHHPFRHVITISGDTEIGMKYIARPRSTKLFASTEFERTIELKEDQRNDSFMRPVEWILWSTFSETGIVIIREEAEKLVDSLREQVNPKVYLVTYAATVTKAMDALGRMSFYTIPSLPTGYEYPRWLSLEVGIFAGRLYLDFESWTMIAKQLQDGSIKDDGKHEPGKLVARDPRGFLLDWLTFRRQLTKDHAFFVEAVAEPMPLDKSVDSEASASGTDDGKEMDYSSSEGELDDS</sequence>
<dbReference type="InterPro" id="IPR051346">
    <property type="entry name" value="OTU_Deubiquitinase"/>
</dbReference>
<organism evidence="8 9">
    <name type="scientific">Apiospora arundinis</name>
    <dbReference type="NCBI Taxonomy" id="335852"/>
    <lineage>
        <taxon>Eukaryota</taxon>
        <taxon>Fungi</taxon>
        <taxon>Dikarya</taxon>
        <taxon>Ascomycota</taxon>
        <taxon>Pezizomycotina</taxon>
        <taxon>Sordariomycetes</taxon>
        <taxon>Xylariomycetidae</taxon>
        <taxon>Amphisphaeriales</taxon>
        <taxon>Apiosporaceae</taxon>
        <taxon>Apiospora</taxon>
    </lineage>
</organism>
<evidence type="ECO:0000256" key="2">
    <source>
        <dbReference type="ARBA" id="ARBA00012759"/>
    </source>
</evidence>
<feature type="region of interest" description="Disordered" evidence="7">
    <location>
        <begin position="130"/>
        <end position="153"/>
    </location>
</feature>
<feature type="region of interest" description="Disordered" evidence="7">
    <location>
        <begin position="433"/>
        <end position="463"/>
    </location>
</feature>
<evidence type="ECO:0000256" key="3">
    <source>
        <dbReference type="ARBA" id="ARBA00022670"/>
    </source>
</evidence>
<dbReference type="PANTHER" id="PTHR13367">
    <property type="entry name" value="UBIQUITIN THIOESTERASE"/>
    <property type="match status" value="1"/>
</dbReference>
<name>A0ABR2I1X9_9PEZI</name>
<comment type="caution">
    <text evidence="8">The sequence shown here is derived from an EMBL/GenBank/DDBJ whole genome shotgun (WGS) entry which is preliminary data.</text>
</comment>
<evidence type="ECO:0000256" key="4">
    <source>
        <dbReference type="ARBA" id="ARBA00022786"/>
    </source>
</evidence>
<comment type="catalytic activity">
    <reaction evidence="1">
        <text>Thiol-dependent hydrolysis of ester, thioester, amide, peptide and isopeptide bonds formed by the C-terminal Gly of ubiquitin (a 76-residue protein attached to proteins as an intracellular targeting signal).</text>
        <dbReference type="EC" id="3.4.19.12"/>
    </reaction>
</comment>
<dbReference type="PANTHER" id="PTHR13367:SF33">
    <property type="entry name" value="P-LOOP CONTAINING NUCLEOSIDE TRIPHOSPHATE HYDROLASE PROTEIN"/>
    <property type="match status" value="1"/>
</dbReference>
<dbReference type="Proteomes" id="UP001390339">
    <property type="component" value="Unassembled WGS sequence"/>
</dbReference>
<proteinExistence type="predicted"/>
<evidence type="ECO:0000256" key="7">
    <source>
        <dbReference type="SAM" id="MobiDB-lite"/>
    </source>
</evidence>
<evidence type="ECO:0000256" key="5">
    <source>
        <dbReference type="ARBA" id="ARBA00022801"/>
    </source>
</evidence>
<evidence type="ECO:0000256" key="1">
    <source>
        <dbReference type="ARBA" id="ARBA00000707"/>
    </source>
</evidence>
<keyword evidence="4" id="KW-0833">Ubl conjugation pathway</keyword>
<evidence type="ECO:0000313" key="9">
    <source>
        <dbReference type="Proteomes" id="UP001390339"/>
    </source>
</evidence>
<keyword evidence="9" id="KW-1185">Reference proteome</keyword>
<keyword evidence="3" id="KW-0645">Protease</keyword>
<feature type="compositionally biased region" description="Polar residues" evidence="7">
    <location>
        <begin position="143"/>
        <end position="153"/>
    </location>
</feature>
<evidence type="ECO:0000256" key="6">
    <source>
        <dbReference type="ARBA" id="ARBA00022807"/>
    </source>
</evidence>
<gene>
    <name evidence="8" type="ORF">PGQ11_012276</name>
</gene>
<keyword evidence="6" id="KW-0788">Thiol protease</keyword>
<dbReference type="EMBL" id="JAPCWZ010000007">
    <property type="protein sequence ID" value="KAK8856364.1"/>
    <property type="molecule type" value="Genomic_DNA"/>
</dbReference>
<protein>
    <recommendedName>
        <fullName evidence="2">ubiquitinyl hydrolase 1</fullName>
        <ecNumber evidence="2">3.4.19.12</ecNumber>
    </recommendedName>
</protein>
<reference evidence="8 9" key="1">
    <citation type="journal article" date="2024" name="IMA Fungus">
        <title>Apiospora arundinis, a panoply of carbohydrate-active enzymes and secondary metabolites.</title>
        <authorList>
            <person name="Sorensen T."/>
            <person name="Petersen C."/>
            <person name="Muurmann A.T."/>
            <person name="Christiansen J.V."/>
            <person name="Brundto M.L."/>
            <person name="Overgaard C.K."/>
            <person name="Boysen A.T."/>
            <person name="Wollenberg R.D."/>
            <person name="Larsen T.O."/>
            <person name="Sorensen J.L."/>
            <person name="Nielsen K.L."/>
            <person name="Sondergaard T.E."/>
        </authorList>
    </citation>
    <scope>NUCLEOTIDE SEQUENCE [LARGE SCALE GENOMIC DNA]</scope>
    <source>
        <strain evidence="8 9">AAU 773</strain>
    </source>
</reference>
<accession>A0ABR2I1X9</accession>